<dbReference type="PANTHER" id="PTHR12806:SF0">
    <property type="entry name" value="VACUOLAR-SORTING PROTEIN SNF8"/>
    <property type="match status" value="1"/>
</dbReference>
<evidence type="ECO:0000256" key="2">
    <source>
        <dbReference type="ARBA" id="ARBA00004496"/>
    </source>
</evidence>
<evidence type="ECO:0000313" key="11">
    <source>
        <dbReference type="Proteomes" id="UP000750711"/>
    </source>
</evidence>
<dbReference type="SUPFAM" id="SSF46785">
    <property type="entry name" value="Winged helix' DNA-binding domain"/>
    <property type="match status" value="2"/>
</dbReference>
<organism evidence="10 11">
    <name type="scientific">Trichoglossum hirsutum</name>
    <dbReference type="NCBI Taxonomy" id="265104"/>
    <lineage>
        <taxon>Eukaryota</taxon>
        <taxon>Fungi</taxon>
        <taxon>Dikarya</taxon>
        <taxon>Ascomycota</taxon>
        <taxon>Pezizomycotina</taxon>
        <taxon>Geoglossomycetes</taxon>
        <taxon>Geoglossales</taxon>
        <taxon>Geoglossaceae</taxon>
        <taxon>Trichoglossum</taxon>
    </lineage>
</organism>
<dbReference type="InterPro" id="IPR040608">
    <property type="entry name" value="Snf8/Vps36"/>
</dbReference>
<evidence type="ECO:0000256" key="5">
    <source>
        <dbReference type="ARBA" id="ARBA00022490"/>
    </source>
</evidence>
<evidence type="ECO:0000256" key="1">
    <source>
        <dbReference type="ARBA" id="ARBA00004481"/>
    </source>
</evidence>
<comment type="caution">
    <text evidence="10">The sequence shown here is derived from an EMBL/GenBank/DDBJ whole genome shotgun (WGS) entry which is preliminary data.</text>
</comment>
<comment type="subcellular location">
    <subcellularLocation>
        <location evidence="2">Cytoplasm</location>
    </subcellularLocation>
    <subcellularLocation>
        <location evidence="1">Endosome membrane</location>
        <topology evidence="1">Peripheral membrane protein</topology>
    </subcellularLocation>
</comment>
<dbReference type="InterPro" id="IPR036390">
    <property type="entry name" value="WH_DNA-bd_sf"/>
</dbReference>
<evidence type="ECO:0000256" key="7">
    <source>
        <dbReference type="ARBA" id="ARBA00022927"/>
    </source>
</evidence>
<keyword evidence="6" id="KW-0967">Endosome</keyword>
<keyword evidence="8" id="KW-0472">Membrane</keyword>
<dbReference type="GO" id="GO:0043328">
    <property type="term" value="P:protein transport to vacuole involved in ubiquitin-dependent protein catabolic process via the multivesicular body sorting pathway"/>
    <property type="evidence" value="ECO:0007669"/>
    <property type="project" value="TreeGrafter"/>
</dbReference>
<dbReference type="FunFam" id="1.10.10.10:FF:000397">
    <property type="entry name" value="Vacuolar-sorting protein SNF8"/>
    <property type="match status" value="1"/>
</dbReference>
<keyword evidence="11" id="KW-1185">Reference proteome</keyword>
<evidence type="ECO:0000256" key="3">
    <source>
        <dbReference type="ARBA" id="ARBA00009834"/>
    </source>
</evidence>
<proteinExistence type="inferred from homology"/>
<dbReference type="Proteomes" id="UP000750711">
    <property type="component" value="Unassembled WGS sequence"/>
</dbReference>
<dbReference type="EMBL" id="JAGHQM010000008">
    <property type="protein sequence ID" value="KAH0566452.1"/>
    <property type="molecule type" value="Genomic_DNA"/>
</dbReference>
<dbReference type="Pfam" id="PF04157">
    <property type="entry name" value="EAP30"/>
    <property type="match status" value="1"/>
</dbReference>
<dbReference type="InterPro" id="IPR036388">
    <property type="entry name" value="WH-like_DNA-bd_sf"/>
</dbReference>
<comment type="similarity">
    <text evidence="3 9">Belongs to the SNF8 family.</text>
</comment>
<keyword evidence="5" id="KW-0963">Cytoplasm</keyword>
<reference evidence="10" key="1">
    <citation type="submission" date="2021-03" db="EMBL/GenBank/DDBJ databases">
        <title>Comparative genomics and phylogenomic investigation of the class Geoglossomycetes provide insights into ecological specialization and systematics.</title>
        <authorList>
            <person name="Melie T."/>
            <person name="Pirro S."/>
            <person name="Miller A.N."/>
            <person name="Quandt A."/>
        </authorList>
    </citation>
    <scope>NUCLEOTIDE SEQUENCE</scope>
    <source>
        <strain evidence="10">CAQ_001_2017</strain>
    </source>
</reference>
<gene>
    <name evidence="10" type="ORF">GP486_000164</name>
</gene>
<accession>A0A9P8LJ24</accession>
<evidence type="ECO:0000256" key="8">
    <source>
        <dbReference type="ARBA" id="ARBA00023136"/>
    </source>
</evidence>
<dbReference type="AlphaFoldDB" id="A0A9P8LJ24"/>
<comment type="function">
    <text evidence="9">Component of the endosomal sorting complex required for transport II (ESCRT-II), which is required for multivesicular body (MVB) formation and sorting of endosomal cargo proteins into MVBs.</text>
</comment>
<sequence length="274" mass="30185">MSKKKGVGLAAFDRRHLSPQQYADHGRIIHRQHIDELETQLAIFQSLLAHFSNTHSAAIRSDPSFRAAFARMCAAIGVDPLASSSNRKGNFWAEMLGGSVNDFYFGLAVRVVEVCRATRAENGGLISVREVRERVEKGAGSLGGEVSEYVTAVHVVVCLIFEWKPYPGICSDDILRAVKSLKPLGSGFAVITIGKKQMIRSVPKELNTDQSTVLEAIHILGYVTVSMLQANLGWERARSHTVIDDLLADSLVWVDMQAEETEYWSPMFIHDGGG</sequence>
<comment type="subunit">
    <text evidence="9">Component of the endosomal sorting complex required for transport II (ESCRT-II).</text>
</comment>
<dbReference type="GO" id="GO:0000814">
    <property type="term" value="C:ESCRT II complex"/>
    <property type="evidence" value="ECO:0007669"/>
    <property type="project" value="UniProtKB-UniRule"/>
</dbReference>
<name>A0A9P8LJ24_9PEZI</name>
<evidence type="ECO:0000256" key="4">
    <source>
        <dbReference type="ARBA" id="ARBA00022448"/>
    </source>
</evidence>
<protein>
    <recommendedName>
        <fullName evidence="9">Vacuolar-sorting protein SNF8</fullName>
    </recommendedName>
</protein>
<dbReference type="PANTHER" id="PTHR12806">
    <property type="entry name" value="EAP30 SUBUNIT OF ELL COMPLEX"/>
    <property type="match status" value="1"/>
</dbReference>
<dbReference type="Gene3D" id="1.10.10.10">
    <property type="entry name" value="Winged helix-like DNA-binding domain superfamily/Winged helix DNA-binding domain"/>
    <property type="match status" value="2"/>
</dbReference>
<dbReference type="InterPro" id="IPR016689">
    <property type="entry name" value="ESCRT-2_cplx_Snf8"/>
</dbReference>
<dbReference type="Gene3D" id="6.10.140.180">
    <property type="match status" value="1"/>
</dbReference>
<dbReference type="PIRSF" id="PIRSF017215">
    <property type="entry name" value="ESCRT2_Vps22"/>
    <property type="match status" value="1"/>
</dbReference>
<keyword evidence="4 9" id="KW-0813">Transport</keyword>
<evidence type="ECO:0000313" key="10">
    <source>
        <dbReference type="EMBL" id="KAH0566452.1"/>
    </source>
</evidence>
<keyword evidence="7 9" id="KW-0653">Protein transport</keyword>
<evidence type="ECO:0000256" key="6">
    <source>
        <dbReference type="ARBA" id="ARBA00022753"/>
    </source>
</evidence>
<evidence type="ECO:0000256" key="9">
    <source>
        <dbReference type="PIRNR" id="PIRNR017215"/>
    </source>
</evidence>